<comment type="caution">
    <text evidence="6">The sequence shown here is derived from an EMBL/GenBank/DDBJ whole genome shotgun (WGS) entry which is preliminary data.</text>
</comment>
<evidence type="ECO:0000256" key="1">
    <source>
        <dbReference type="ARBA" id="ARBA00007749"/>
    </source>
</evidence>
<evidence type="ECO:0000259" key="5">
    <source>
        <dbReference type="SMART" id="SM00849"/>
    </source>
</evidence>
<gene>
    <name evidence="6" type="ORF">GCM10008101_12430</name>
</gene>
<evidence type="ECO:0000256" key="4">
    <source>
        <dbReference type="ARBA" id="ARBA00022833"/>
    </source>
</evidence>
<dbReference type="Pfam" id="PF00753">
    <property type="entry name" value="Lactamase_B"/>
    <property type="match status" value="1"/>
</dbReference>
<dbReference type="InterPro" id="IPR001279">
    <property type="entry name" value="Metallo-B-lactamas"/>
</dbReference>
<protein>
    <recommendedName>
        <fullName evidence="5">Metallo-beta-lactamase domain-containing protein</fullName>
    </recommendedName>
</protein>
<keyword evidence="7" id="KW-1185">Reference proteome</keyword>
<dbReference type="InterPro" id="IPR051013">
    <property type="entry name" value="MBL_superfamily_lactonases"/>
</dbReference>
<accession>A0ABQ3BWU7</accession>
<keyword evidence="2" id="KW-0479">Metal-binding</keyword>
<dbReference type="InterPro" id="IPR036866">
    <property type="entry name" value="RibonucZ/Hydroxyglut_hydro"/>
</dbReference>
<dbReference type="Proteomes" id="UP000643403">
    <property type="component" value="Unassembled WGS sequence"/>
</dbReference>
<reference evidence="7" key="1">
    <citation type="journal article" date="2019" name="Int. J. Syst. Evol. Microbiol.">
        <title>The Global Catalogue of Microorganisms (GCM) 10K type strain sequencing project: providing services to taxonomists for standard genome sequencing and annotation.</title>
        <authorList>
            <consortium name="The Broad Institute Genomics Platform"/>
            <consortium name="The Broad Institute Genome Sequencing Center for Infectious Disease"/>
            <person name="Wu L."/>
            <person name="Ma J."/>
        </authorList>
    </citation>
    <scope>NUCLEOTIDE SEQUENCE [LARGE SCALE GENOMIC DNA]</scope>
    <source>
        <strain evidence="7">KCTC 22558</strain>
    </source>
</reference>
<organism evidence="6 7">
    <name type="scientific">Cognatilysobacter xinjiangensis</name>
    <dbReference type="NCBI Taxonomy" id="546892"/>
    <lineage>
        <taxon>Bacteria</taxon>
        <taxon>Pseudomonadati</taxon>
        <taxon>Pseudomonadota</taxon>
        <taxon>Gammaproteobacteria</taxon>
        <taxon>Lysobacterales</taxon>
        <taxon>Lysobacteraceae</taxon>
        <taxon>Cognatilysobacter</taxon>
    </lineage>
</organism>
<dbReference type="EMBL" id="BMXY01000001">
    <property type="protein sequence ID" value="GGZ60106.1"/>
    <property type="molecule type" value="Genomic_DNA"/>
</dbReference>
<dbReference type="Gene3D" id="3.60.15.10">
    <property type="entry name" value="Ribonuclease Z/Hydroxyacylglutathione hydrolase-like"/>
    <property type="match status" value="1"/>
</dbReference>
<feature type="domain" description="Metallo-beta-lactamase" evidence="5">
    <location>
        <begin position="33"/>
        <end position="266"/>
    </location>
</feature>
<dbReference type="SUPFAM" id="SSF56281">
    <property type="entry name" value="Metallo-hydrolase/oxidoreductase"/>
    <property type="match status" value="1"/>
</dbReference>
<keyword evidence="4" id="KW-0862">Zinc</keyword>
<sequence length="325" mass="37806">MKIHHLNCISTCPLGGRLMDGFTPSMVERGHLTAHCLLVEAPDRLILVDTGMGLRDVRDPRSRLSRFFLGLVAPDFREEMTAIRQVERMGFDPRDVRDIVMTHLDFDHAGGLDDFPHARVHMMTAEREYAEKQRTWLDRQRFRPQQWSTRRQWHTYAGASGEPWMGFDCVRNLEGLTPDLLLVPLEGHTHGHVGVAVRSEGRWKLNAGDAYFYHAEMDVVRPHCTPGLRFYQWMMEKDRAARLRNQERLRELRRQHAVDVDIFCSHDVLEFERLAGRSARIPADRLRADGVRHRARVAEPDWMFDDLQIPTRPSTHRPDGRGRAH</sequence>
<evidence type="ECO:0000256" key="3">
    <source>
        <dbReference type="ARBA" id="ARBA00022801"/>
    </source>
</evidence>
<evidence type="ECO:0000256" key="2">
    <source>
        <dbReference type="ARBA" id="ARBA00022723"/>
    </source>
</evidence>
<dbReference type="SMART" id="SM00849">
    <property type="entry name" value="Lactamase_B"/>
    <property type="match status" value="1"/>
</dbReference>
<evidence type="ECO:0000313" key="6">
    <source>
        <dbReference type="EMBL" id="GGZ60106.1"/>
    </source>
</evidence>
<dbReference type="RefSeq" id="WP_189447861.1">
    <property type="nucleotide sequence ID" value="NZ_BMXY01000001.1"/>
</dbReference>
<keyword evidence="3" id="KW-0378">Hydrolase</keyword>
<proteinExistence type="inferred from homology"/>
<dbReference type="PANTHER" id="PTHR42978">
    <property type="entry name" value="QUORUM-QUENCHING LACTONASE YTNP-RELATED-RELATED"/>
    <property type="match status" value="1"/>
</dbReference>
<evidence type="ECO:0000313" key="7">
    <source>
        <dbReference type="Proteomes" id="UP000643403"/>
    </source>
</evidence>
<dbReference type="PANTHER" id="PTHR42978:SF3">
    <property type="entry name" value="BLR3078 PROTEIN"/>
    <property type="match status" value="1"/>
</dbReference>
<name>A0ABQ3BWU7_9GAMM</name>
<comment type="similarity">
    <text evidence="1">Belongs to the metallo-beta-lactamase superfamily.</text>
</comment>
<dbReference type="CDD" id="cd07742">
    <property type="entry name" value="metallo-hydrolase-like_MBL-fold"/>
    <property type="match status" value="1"/>
</dbReference>